<evidence type="ECO:0000256" key="3">
    <source>
        <dbReference type="ARBA" id="ARBA00022763"/>
    </source>
</evidence>
<dbReference type="Gene3D" id="3.10.620.30">
    <property type="match status" value="1"/>
</dbReference>
<evidence type="ECO:0000256" key="1">
    <source>
        <dbReference type="ARBA" id="ARBA00004123"/>
    </source>
</evidence>
<dbReference type="InterPro" id="IPR018026">
    <property type="entry name" value="DNA_repair_Rad4-like"/>
</dbReference>
<feature type="compositionally biased region" description="Basic and acidic residues" evidence="7">
    <location>
        <begin position="310"/>
        <end position="321"/>
    </location>
</feature>
<comment type="similarity">
    <text evidence="2">Belongs to the XPC family.</text>
</comment>
<feature type="compositionally biased region" description="Basic residues" evidence="7">
    <location>
        <begin position="350"/>
        <end position="362"/>
    </location>
</feature>
<feature type="compositionally biased region" description="Polar residues" evidence="7">
    <location>
        <begin position="879"/>
        <end position="893"/>
    </location>
</feature>
<feature type="compositionally biased region" description="Basic and acidic residues" evidence="7">
    <location>
        <begin position="420"/>
        <end position="434"/>
    </location>
</feature>
<feature type="compositionally biased region" description="Basic residues" evidence="7">
    <location>
        <begin position="1"/>
        <end position="11"/>
    </location>
</feature>
<feature type="compositionally biased region" description="Acidic residues" evidence="7">
    <location>
        <begin position="471"/>
        <end position="485"/>
    </location>
</feature>
<comment type="subcellular location">
    <subcellularLocation>
        <location evidence="1">Nucleus</location>
    </subcellularLocation>
</comment>
<dbReference type="GO" id="GO:0003684">
    <property type="term" value="F:damaged DNA binding"/>
    <property type="evidence" value="ECO:0007669"/>
    <property type="project" value="InterPro"/>
</dbReference>
<evidence type="ECO:0000259" key="10">
    <source>
        <dbReference type="SMART" id="SM01032"/>
    </source>
</evidence>
<dbReference type="InterPro" id="IPR018326">
    <property type="entry name" value="Rad4_beta-hairpin_dom1"/>
</dbReference>
<dbReference type="Gene3D" id="3.90.260.10">
    <property type="entry name" value="Transglutaminase-like"/>
    <property type="match status" value="1"/>
</dbReference>
<protein>
    <submittedName>
        <fullName evidence="11">DNA repair protein complementing XP-C cells-like</fullName>
    </submittedName>
</protein>
<feature type="domain" description="Rad4 beta-hairpin" evidence="10">
    <location>
        <begin position="756"/>
        <end position="830"/>
    </location>
</feature>
<keyword evidence="5" id="KW-0234">DNA repair</keyword>
<evidence type="ECO:0000313" key="11">
    <source>
        <dbReference type="EMBL" id="CAB3267791.1"/>
    </source>
</evidence>
<dbReference type="EMBL" id="LR791929">
    <property type="protein sequence ID" value="CAB3267791.1"/>
    <property type="molecule type" value="mRNA"/>
</dbReference>
<feature type="region of interest" description="Disordered" evidence="7">
    <location>
        <begin position="1"/>
        <end position="37"/>
    </location>
</feature>
<gene>
    <name evidence="11" type="primary">Xpc</name>
</gene>
<dbReference type="AlphaFoldDB" id="A0A6F9DX96"/>
<dbReference type="PANTHER" id="PTHR12135:SF0">
    <property type="entry name" value="DNA REPAIR PROTEIN COMPLEMENTING XP-C CELLS"/>
    <property type="match status" value="1"/>
</dbReference>
<feature type="compositionally biased region" description="Basic and acidic residues" evidence="7">
    <location>
        <begin position="395"/>
        <end position="410"/>
    </location>
</feature>
<dbReference type="InterPro" id="IPR042488">
    <property type="entry name" value="Rad4_BHD3_sf"/>
</dbReference>
<keyword evidence="6" id="KW-0539">Nucleus</keyword>
<feature type="compositionally biased region" description="Basic and acidic residues" evidence="7">
    <location>
        <begin position="240"/>
        <end position="249"/>
    </location>
</feature>
<dbReference type="Pfam" id="PF10405">
    <property type="entry name" value="BHD_3"/>
    <property type="match status" value="1"/>
</dbReference>
<dbReference type="InterPro" id="IPR018325">
    <property type="entry name" value="Rad4/PNGase_transGLS-fold"/>
</dbReference>
<dbReference type="Gene3D" id="3.30.70.2460">
    <property type="entry name" value="Rad4, beta-hairpin domain BHD3"/>
    <property type="match status" value="1"/>
</dbReference>
<dbReference type="InterPro" id="IPR018327">
    <property type="entry name" value="BHD_2"/>
</dbReference>
<feature type="region of interest" description="Disordered" evidence="7">
    <location>
        <begin position="309"/>
        <end position="534"/>
    </location>
</feature>
<feature type="region of interest" description="Disordered" evidence="7">
    <location>
        <begin position="871"/>
        <end position="929"/>
    </location>
</feature>
<feature type="compositionally biased region" description="Acidic residues" evidence="7">
    <location>
        <begin position="20"/>
        <end position="33"/>
    </location>
</feature>
<feature type="compositionally biased region" description="Low complexity" evidence="7">
    <location>
        <begin position="282"/>
        <end position="299"/>
    </location>
</feature>
<dbReference type="Pfam" id="PF10403">
    <property type="entry name" value="BHD_1"/>
    <property type="match status" value="1"/>
</dbReference>
<dbReference type="SMART" id="SM01030">
    <property type="entry name" value="BHD_1"/>
    <property type="match status" value="1"/>
</dbReference>
<dbReference type="InterPro" id="IPR036985">
    <property type="entry name" value="Transglutaminase-like_sf"/>
</dbReference>
<dbReference type="GO" id="GO:0071942">
    <property type="term" value="C:XPC complex"/>
    <property type="evidence" value="ECO:0007669"/>
    <property type="project" value="TreeGrafter"/>
</dbReference>
<feature type="region of interest" description="Disordered" evidence="7">
    <location>
        <begin position="235"/>
        <end position="271"/>
    </location>
</feature>
<dbReference type="Pfam" id="PF10404">
    <property type="entry name" value="BHD_2"/>
    <property type="match status" value="1"/>
</dbReference>
<organism evidence="11">
    <name type="scientific">Phallusia mammillata</name>
    <dbReference type="NCBI Taxonomy" id="59560"/>
    <lineage>
        <taxon>Eukaryota</taxon>
        <taxon>Metazoa</taxon>
        <taxon>Chordata</taxon>
        <taxon>Tunicata</taxon>
        <taxon>Ascidiacea</taxon>
        <taxon>Phlebobranchia</taxon>
        <taxon>Ascidiidae</taxon>
        <taxon>Phallusia</taxon>
    </lineage>
</organism>
<dbReference type="GO" id="GO:0003697">
    <property type="term" value="F:single-stranded DNA binding"/>
    <property type="evidence" value="ECO:0007669"/>
    <property type="project" value="TreeGrafter"/>
</dbReference>
<feature type="domain" description="Rad4 beta-hairpin" evidence="8">
    <location>
        <begin position="640"/>
        <end position="692"/>
    </location>
</feature>
<dbReference type="SMART" id="SM01031">
    <property type="entry name" value="BHD_2"/>
    <property type="match status" value="1"/>
</dbReference>
<dbReference type="InterPro" id="IPR004583">
    <property type="entry name" value="DNA_repair_Rad4"/>
</dbReference>
<keyword evidence="3" id="KW-0227">DNA damage</keyword>
<feature type="compositionally biased region" description="Acidic residues" evidence="7">
    <location>
        <begin position="322"/>
        <end position="334"/>
    </location>
</feature>
<dbReference type="FunFam" id="3.30.70.2460:FF:000001">
    <property type="entry name" value="DNA repair protein Rad4 family"/>
    <property type="match status" value="1"/>
</dbReference>
<dbReference type="PANTHER" id="PTHR12135">
    <property type="entry name" value="DNA REPAIR PROTEIN XP-C / RAD4"/>
    <property type="match status" value="1"/>
</dbReference>
<evidence type="ECO:0000256" key="7">
    <source>
        <dbReference type="SAM" id="MobiDB-lite"/>
    </source>
</evidence>
<evidence type="ECO:0000259" key="9">
    <source>
        <dbReference type="SMART" id="SM01031"/>
    </source>
</evidence>
<dbReference type="SMART" id="SM01032">
    <property type="entry name" value="BHD_3"/>
    <property type="match status" value="1"/>
</dbReference>
<dbReference type="GO" id="GO:0005737">
    <property type="term" value="C:cytoplasm"/>
    <property type="evidence" value="ECO:0007669"/>
    <property type="project" value="TreeGrafter"/>
</dbReference>
<feature type="region of interest" description="Disordered" evidence="7">
    <location>
        <begin position="280"/>
        <end position="299"/>
    </location>
</feature>
<dbReference type="GO" id="GO:0000111">
    <property type="term" value="C:nucleotide-excision repair factor 2 complex"/>
    <property type="evidence" value="ECO:0007669"/>
    <property type="project" value="TreeGrafter"/>
</dbReference>
<dbReference type="InterPro" id="IPR018328">
    <property type="entry name" value="Rad4_beta-hairpin_dom3"/>
</dbReference>
<dbReference type="SUPFAM" id="SSF54001">
    <property type="entry name" value="Cysteine proteinases"/>
    <property type="match status" value="1"/>
</dbReference>
<evidence type="ECO:0000256" key="4">
    <source>
        <dbReference type="ARBA" id="ARBA00023125"/>
    </source>
</evidence>
<dbReference type="Gene3D" id="2.20.20.110">
    <property type="entry name" value="Rad4, beta-hairpin domain BHD1"/>
    <property type="match status" value="1"/>
</dbReference>
<evidence type="ECO:0000256" key="2">
    <source>
        <dbReference type="ARBA" id="ARBA00009525"/>
    </source>
</evidence>
<dbReference type="Pfam" id="PF03835">
    <property type="entry name" value="Rad4"/>
    <property type="match status" value="1"/>
</dbReference>
<dbReference type="GO" id="GO:0006289">
    <property type="term" value="P:nucleotide-excision repair"/>
    <property type="evidence" value="ECO:0007669"/>
    <property type="project" value="InterPro"/>
</dbReference>
<feature type="compositionally biased region" description="Polar residues" evidence="7">
    <location>
        <begin position="372"/>
        <end position="382"/>
    </location>
</feature>
<accession>A0A6F9DX96</accession>
<reference evidence="11" key="1">
    <citation type="submission" date="2020-04" db="EMBL/GenBank/DDBJ databases">
        <authorList>
            <person name="Neveu A P."/>
        </authorList>
    </citation>
    <scope>NUCLEOTIDE SEQUENCE</scope>
    <source>
        <tissue evidence="11">Whole embryo</tissue>
    </source>
</reference>
<feature type="compositionally biased region" description="Polar residues" evidence="7">
    <location>
        <begin position="496"/>
        <end position="522"/>
    </location>
</feature>
<feature type="compositionally biased region" description="Basic residues" evidence="7">
    <location>
        <begin position="451"/>
        <end position="460"/>
    </location>
</feature>
<sequence length="929" mass="105643">MPAKKRSAKSTKSKEVAASSEEEDDWEEVEENNLDTSQVDIQNDVEIEVDLPDVVKKQQKKKQLIKEWLETLIKRAYNKGKKEIHQKMHQAHLLCLLCVGIQTNKICNDYELQSFALSVVPVEFVETMPKKLSMEKLTRLMKWINSSYRGNELVENNLQKLPDKKAALISILEGGMASNRIDLILLHLVMYRCMGIQARLVMSLQPVSYKPPTAKQLAEKATKIREFVEKFNSKKKKSNKSSDVEDKVEIPQVDGANDPEPKLRRSTRNRPAAILAEKAKLSKMNNNNNNSVSKKSSAKVVKSKYKFAASKRENAKTKSDLSESDSDSDFEETNSVDITRPSRDISPAKKISKIMKSKSKVVVKKENIKPSDVSSVKATQKTNKLENVDSDSDFDETKPVDIKPTRDISPAKKISKILKSKVEMKQESVNRSDTKLNSIPEDNVEKQGASKSKRLQTRKLKHEEKDKDETSEVDEPSSSESEDDFIEPKRKRKAKTSTLKPNTATKSSPTSTKQGVSSTKSKSPMRPKANRSKETHNEWLEVYIPKTGWIHVDCISEIINDPKSAESSATQPVHYVITFDNDSAIKDVTARYASGWLTTTRKLRISYVESDWWNNTMKMFKTKKKAMDNEENKQLESDLLAQPLPTSIAAFKDHPLFVIRRHLLKYEAIYPPDTPVIGFVRGEEILPRSSVHVLHTREKWLQSALSVCEGEEPYKMVASFLLNKKLNRDSATPSLPLFGKWQTETYKPPVAKDGKVPRNDFGNVDLFQPSMLPIGCVHLQLAGLQTVARKLNIDVSPAIVGFDTHSGYPHPVLDGYVACKEHEKILREAWKEDQVHAAERAKEKREQKIYGMWKKLIRGLTALERVRRKYEQGEESSQDLHTSLTNGGANWKSQKLEEAKKKEQGKKRTRRATKKKTVEEKLPFEMETM</sequence>
<evidence type="ECO:0000259" key="8">
    <source>
        <dbReference type="SMART" id="SM01030"/>
    </source>
</evidence>
<feature type="compositionally biased region" description="Basic and acidic residues" evidence="7">
    <location>
        <begin position="916"/>
        <end position="929"/>
    </location>
</feature>
<keyword evidence="4" id="KW-0238">DNA-binding</keyword>
<feature type="compositionally biased region" description="Basic residues" evidence="7">
    <location>
        <begin position="903"/>
        <end position="915"/>
    </location>
</feature>
<dbReference type="InterPro" id="IPR038765">
    <property type="entry name" value="Papain-like_cys_pep_sf"/>
</dbReference>
<feature type="compositionally biased region" description="Basic and acidic residues" evidence="7">
    <location>
        <begin position="461"/>
        <end position="470"/>
    </location>
</feature>
<proteinExistence type="evidence at transcript level"/>
<dbReference type="GO" id="GO:0006298">
    <property type="term" value="P:mismatch repair"/>
    <property type="evidence" value="ECO:0007669"/>
    <property type="project" value="TreeGrafter"/>
</dbReference>
<evidence type="ECO:0000256" key="5">
    <source>
        <dbReference type="ARBA" id="ARBA00023204"/>
    </source>
</evidence>
<name>A0A6F9DX96_9ASCI</name>
<feature type="domain" description="Rad4 beta-hairpin" evidence="9">
    <location>
        <begin position="694"/>
        <end position="749"/>
    </location>
</feature>
<evidence type="ECO:0000256" key="6">
    <source>
        <dbReference type="ARBA" id="ARBA00023242"/>
    </source>
</evidence>
<dbReference type="NCBIfam" id="TIGR00605">
    <property type="entry name" value="rad4"/>
    <property type="match status" value="1"/>
</dbReference>